<reference evidence="2" key="2">
    <citation type="submission" date="2020-02" db="EMBL/GenBank/DDBJ databases">
        <title>Identification and distribution of gene clusters putatively required for synthesis of sphingolipid metabolism inhibitors in phylogenetically diverse species of the filamentous fungus Fusarium.</title>
        <authorList>
            <person name="Kim H.-S."/>
            <person name="Busman M."/>
            <person name="Brown D.W."/>
            <person name="Divon H."/>
            <person name="Uhlig S."/>
            <person name="Proctor R.H."/>
        </authorList>
    </citation>
    <scope>NUCLEOTIDE SEQUENCE</scope>
    <source>
        <strain evidence="2">NRRL 25174</strain>
    </source>
</reference>
<keyword evidence="3" id="KW-1185">Reference proteome</keyword>
<comment type="caution">
    <text evidence="2">The sequence shown here is derived from an EMBL/GenBank/DDBJ whole genome shotgun (WGS) entry which is preliminary data.</text>
</comment>
<evidence type="ECO:0000313" key="2">
    <source>
        <dbReference type="EMBL" id="KAF4333234.1"/>
    </source>
</evidence>
<feature type="compositionally biased region" description="Polar residues" evidence="1">
    <location>
        <begin position="69"/>
        <end position="96"/>
    </location>
</feature>
<evidence type="ECO:0000256" key="1">
    <source>
        <dbReference type="SAM" id="MobiDB-lite"/>
    </source>
</evidence>
<dbReference type="OrthoDB" id="5039692at2759"/>
<dbReference type="AlphaFoldDB" id="A0A9P5A6Q0"/>
<reference evidence="2" key="1">
    <citation type="journal article" date="2017" name="Mycologia">
        <title>Fusarium algeriense, sp. nov., a novel toxigenic crown rot pathogen of durum wheat from Algeria is nested in the Fusarium burgessii species complex.</title>
        <authorList>
            <person name="Laraba I."/>
            <person name="Keddad A."/>
            <person name="Boureghda H."/>
            <person name="Abdallah N."/>
            <person name="Vaughan M.M."/>
            <person name="Proctor R.H."/>
            <person name="Busman M."/>
            <person name="O'Donnell K."/>
        </authorList>
    </citation>
    <scope>NUCLEOTIDE SEQUENCE</scope>
    <source>
        <strain evidence="2">NRRL 25174</strain>
    </source>
</reference>
<protein>
    <submittedName>
        <fullName evidence="2">Uncharacterized protein</fullName>
    </submittedName>
</protein>
<organism evidence="2 3">
    <name type="scientific">Fusarium beomiforme</name>
    <dbReference type="NCBI Taxonomy" id="44412"/>
    <lineage>
        <taxon>Eukaryota</taxon>
        <taxon>Fungi</taxon>
        <taxon>Dikarya</taxon>
        <taxon>Ascomycota</taxon>
        <taxon>Pezizomycotina</taxon>
        <taxon>Sordariomycetes</taxon>
        <taxon>Hypocreomycetidae</taxon>
        <taxon>Hypocreales</taxon>
        <taxon>Nectriaceae</taxon>
        <taxon>Fusarium</taxon>
        <taxon>Fusarium burgessii species complex</taxon>
    </lineage>
</organism>
<accession>A0A9P5A6Q0</accession>
<name>A0A9P5A6Q0_9HYPO</name>
<feature type="region of interest" description="Disordered" evidence="1">
    <location>
        <begin position="63"/>
        <end position="96"/>
    </location>
</feature>
<proteinExistence type="predicted"/>
<evidence type="ECO:0000313" key="3">
    <source>
        <dbReference type="Proteomes" id="UP000730481"/>
    </source>
</evidence>
<gene>
    <name evidence="2" type="ORF">FBEOM_12969</name>
</gene>
<dbReference type="Proteomes" id="UP000730481">
    <property type="component" value="Unassembled WGS sequence"/>
</dbReference>
<sequence>MVVLQRVSPSTSLYPFNSLFNMSSPNYIKIPREEAIFPDTGQQNTSEQIKNWLQEGHKDVPWHNLDSVAASSSQDKSNSDYNDAQSDNPATHGSDE</sequence>
<dbReference type="EMBL" id="PVQB02000885">
    <property type="protein sequence ID" value="KAF4333234.1"/>
    <property type="molecule type" value="Genomic_DNA"/>
</dbReference>